<dbReference type="EMBL" id="JBHSGO010000184">
    <property type="protein sequence ID" value="MFC4666221.1"/>
    <property type="molecule type" value="Genomic_DNA"/>
</dbReference>
<dbReference type="InterPro" id="IPR030048">
    <property type="entry name" value="SurE"/>
</dbReference>
<feature type="binding site" evidence="5">
    <location>
        <position position="100"/>
    </location>
    <ligand>
        <name>a divalent metal cation</name>
        <dbReference type="ChEBI" id="CHEBI:60240"/>
    </ligand>
</feature>
<evidence type="ECO:0000256" key="5">
    <source>
        <dbReference type="HAMAP-Rule" id="MF_00060"/>
    </source>
</evidence>
<comment type="catalytic activity">
    <reaction evidence="1 5">
        <text>a ribonucleoside 5'-phosphate + H2O = a ribonucleoside + phosphate</text>
        <dbReference type="Rhea" id="RHEA:12484"/>
        <dbReference type="ChEBI" id="CHEBI:15377"/>
        <dbReference type="ChEBI" id="CHEBI:18254"/>
        <dbReference type="ChEBI" id="CHEBI:43474"/>
        <dbReference type="ChEBI" id="CHEBI:58043"/>
        <dbReference type="EC" id="3.1.3.5"/>
    </reaction>
</comment>
<feature type="binding site" evidence="5">
    <location>
        <position position="12"/>
    </location>
    <ligand>
        <name>a divalent metal cation</name>
        <dbReference type="ChEBI" id="CHEBI:60240"/>
    </ligand>
</feature>
<reference evidence="8" key="1">
    <citation type="journal article" date="2019" name="Int. J. Syst. Evol. Microbiol.">
        <title>The Global Catalogue of Microorganisms (GCM) 10K type strain sequencing project: providing services to taxonomists for standard genome sequencing and annotation.</title>
        <authorList>
            <consortium name="The Broad Institute Genomics Platform"/>
            <consortium name="The Broad Institute Genome Sequencing Center for Infectious Disease"/>
            <person name="Wu L."/>
            <person name="Ma J."/>
        </authorList>
    </citation>
    <scope>NUCLEOTIDE SEQUENCE [LARGE SCALE GENOMIC DNA]</scope>
    <source>
        <strain evidence="8">CGMCC 4.7357</strain>
    </source>
</reference>
<dbReference type="HAMAP" id="MF_00060">
    <property type="entry name" value="SurE"/>
    <property type="match status" value="1"/>
</dbReference>
<dbReference type="InterPro" id="IPR036523">
    <property type="entry name" value="SurE-like_sf"/>
</dbReference>
<keyword evidence="5" id="KW-0963">Cytoplasm</keyword>
<evidence type="ECO:0000313" key="8">
    <source>
        <dbReference type="Proteomes" id="UP001596020"/>
    </source>
</evidence>
<accession>A0ABV9K8A0</accession>
<keyword evidence="5" id="KW-0547">Nucleotide-binding</keyword>
<evidence type="ECO:0000256" key="2">
    <source>
        <dbReference type="ARBA" id="ARBA00011062"/>
    </source>
</evidence>
<dbReference type="NCBIfam" id="TIGR00087">
    <property type="entry name" value="surE"/>
    <property type="match status" value="1"/>
</dbReference>
<feature type="binding site" evidence="5">
    <location>
        <position position="42"/>
    </location>
    <ligand>
        <name>a divalent metal cation</name>
        <dbReference type="ChEBI" id="CHEBI:60240"/>
    </ligand>
</feature>
<dbReference type="Pfam" id="PF01975">
    <property type="entry name" value="SurE"/>
    <property type="match status" value="1"/>
</dbReference>
<gene>
    <name evidence="5 7" type="primary">surE</name>
    <name evidence="7" type="ORF">ACFO3G_06370</name>
</gene>
<comment type="subcellular location">
    <subcellularLocation>
        <location evidence="5">Cytoplasm</location>
    </subcellularLocation>
</comment>
<sequence>MIRKKILITNDDGFQAQGIRELAMAFTELGDVTILAPDGPRSGASGSITSLVPLSLKNLKDELPGVEVYTSSGTPVDCVKLALNTIFADEKPDLLISGINHGRNDGICVLYSGTIGAALEGAVEGIPTLAVSYMSFKGGVDFSYSIKYALQAAKFILNNPLPPFTILSLNIPIGEPKGLKICQQTNGRFIKEYVVVESPSGHKHYWMSGYQVSNVPHQKGDMEYLNEGYATLVPIQTDLTNYRYLDQLRDSYPAD</sequence>
<organism evidence="7 8">
    <name type="scientific">Falsiporphyromonas endometrii</name>
    <dbReference type="NCBI Taxonomy" id="1387297"/>
    <lineage>
        <taxon>Bacteria</taxon>
        <taxon>Pseudomonadati</taxon>
        <taxon>Bacteroidota</taxon>
        <taxon>Bacteroidia</taxon>
        <taxon>Bacteroidales</taxon>
        <taxon>Porphyromonadaceae</taxon>
        <taxon>Falsiporphyromonas</taxon>
    </lineage>
</organism>
<keyword evidence="4 5" id="KW-0378">Hydrolase</keyword>
<evidence type="ECO:0000256" key="1">
    <source>
        <dbReference type="ARBA" id="ARBA00000815"/>
    </source>
</evidence>
<dbReference type="Gene3D" id="3.40.1210.10">
    <property type="entry name" value="Survival protein SurE-like phosphatase/nucleotidase"/>
    <property type="match status" value="1"/>
</dbReference>
<dbReference type="PANTHER" id="PTHR30457">
    <property type="entry name" value="5'-NUCLEOTIDASE SURE"/>
    <property type="match status" value="1"/>
</dbReference>
<feature type="binding site" evidence="5">
    <location>
        <position position="11"/>
    </location>
    <ligand>
        <name>a divalent metal cation</name>
        <dbReference type="ChEBI" id="CHEBI:60240"/>
    </ligand>
</feature>
<comment type="cofactor">
    <cofactor evidence="5">
        <name>a divalent metal cation</name>
        <dbReference type="ChEBI" id="CHEBI:60240"/>
    </cofactor>
    <text evidence="5">Binds 1 divalent metal cation per subunit.</text>
</comment>
<dbReference type="GO" id="GO:0008254">
    <property type="term" value="F:3'-nucleotidase activity"/>
    <property type="evidence" value="ECO:0007669"/>
    <property type="project" value="UniProtKB-EC"/>
</dbReference>
<dbReference type="GO" id="GO:0008253">
    <property type="term" value="F:5'-nucleotidase activity"/>
    <property type="evidence" value="ECO:0007669"/>
    <property type="project" value="UniProtKB-EC"/>
</dbReference>
<dbReference type="EC" id="3.1.3.5" evidence="5"/>
<comment type="function">
    <text evidence="5">Nucleotidase that shows phosphatase activity on nucleoside 5'-monophosphates.</text>
</comment>
<dbReference type="SUPFAM" id="SSF64167">
    <property type="entry name" value="SurE-like"/>
    <property type="match status" value="1"/>
</dbReference>
<evidence type="ECO:0000256" key="3">
    <source>
        <dbReference type="ARBA" id="ARBA00022723"/>
    </source>
</evidence>
<evidence type="ECO:0000256" key="4">
    <source>
        <dbReference type="ARBA" id="ARBA00022801"/>
    </source>
</evidence>
<proteinExistence type="inferred from homology"/>
<keyword evidence="3 5" id="KW-0479">Metal-binding</keyword>
<protein>
    <recommendedName>
        <fullName evidence="5">5'-nucleotidase SurE</fullName>
        <ecNumber evidence="5">3.1.3.5</ecNumber>
    </recommendedName>
    <alternativeName>
        <fullName evidence="5">Nucleoside 5'-monophosphate phosphohydrolase</fullName>
    </alternativeName>
</protein>
<name>A0ABV9K8A0_9PORP</name>
<comment type="similarity">
    <text evidence="2 5">Belongs to the SurE nucleotidase family.</text>
</comment>
<evidence type="ECO:0000259" key="6">
    <source>
        <dbReference type="Pfam" id="PF01975"/>
    </source>
</evidence>
<evidence type="ECO:0000313" key="7">
    <source>
        <dbReference type="EMBL" id="MFC4666221.1"/>
    </source>
</evidence>
<dbReference type="InterPro" id="IPR002828">
    <property type="entry name" value="SurE-like_Pase/nucleotidase"/>
</dbReference>
<feature type="domain" description="Survival protein SurE-like phosphatase/nucleotidase" evidence="6">
    <location>
        <begin position="6"/>
        <end position="188"/>
    </location>
</feature>
<dbReference type="PANTHER" id="PTHR30457:SF0">
    <property type="entry name" value="PHOSPHATASE, PUTATIVE (AFU_ORTHOLOGUE AFUA_4G01070)-RELATED"/>
    <property type="match status" value="1"/>
</dbReference>
<keyword evidence="8" id="KW-1185">Reference proteome</keyword>
<dbReference type="RefSeq" id="WP_380079075.1">
    <property type="nucleotide sequence ID" value="NZ_JBHSGO010000184.1"/>
</dbReference>
<comment type="caution">
    <text evidence="7">The sequence shown here is derived from an EMBL/GenBank/DDBJ whole genome shotgun (WGS) entry which is preliminary data.</text>
</comment>
<dbReference type="Proteomes" id="UP001596020">
    <property type="component" value="Unassembled WGS sequence"/>
</dbReference>